<feature type="compositionally biased region" description="Polar residues" evidence="1">
    <location>
        <begin position="121"/>
        <end position="131"/>
    </location>
</feature>
<keyword evidence="2" id="KW-0812">Transmembrane</keyword>
<protein>
    <recommendedName>
        <fullName evidence="5">Outer membrane protein beta-barrel domain-containing protein</fullName>
    </recommendedName>
</protein>
<proteinExistence type="predicted"/>
<organism evidence="3 4">
    <name type="scientific">Hymenobacter armeniacus</name>
    <dbReference type="NCBI Taxonomy" id="2771358"/>
    <lineage>
        <taxon>Bacteria</taxon>
        <taxon>Pseudomonadati</taxon>
        <taxon>Bacteroidota</taxon>
        <taxon>Cytophagia</taxon>
        <taxon>Cytophagales</taxon>
        <taxon>Hymenobacteraceae</taxon>
        <taxon>Hymenobacter</taxon>
    </lineage>
</organism>
<evidence type="ECO:0000313" key="3">
    <source>
        <dbReference type="EMBL" id="MBD2722785.1"/>
    </source>
</evidence>
<keyword evidence="2" id="KW-0472">Membrane</keyword>
<dbReference type="Proteomes" id="UP000606003">
    <property type="component" value="Unassembled WGS sequence"/>
</dbReference>
<reference evidence="3 4" key="1">
    <citation type="submission" date="2020-09" db="EMBL/GenBank/DDBJ databases">
        <authorList>
            <person name="Kim M.K."/>
        </authorList>
    </citation>
    <scope>NUCLEOTIDE SEQUENCE [LARGE SCALE GENOMIC DNA]</scope>
    <source>
        <strain evidence="3 4">BT189</strain>
    </source>
</reference>
<evidence type="ECO:0008006" key="5">
    <source>
        <dbReference type="Google" id="ProtNLM"/>
    </source>
</evidence>
<gene>
    <name evidence="3" type="ORF">IC234_11690</name>
</gene>
<evidence type="ECO:0000256" key="1">
    <source>
        <dbReference type="SAM" id="MobiDB-lite"/>
    </source>
</evidence>
<dbReference type="RefSeq" id="WP_190924766.1">
    <property type="nucleotide sequence ID" value="NZ_JACXAC010000004.1"/>
</dbReference>
<evidence type="ECO:0000256" key="2">
    <source>
        <dbReference type="SAM" id="Phobius"/>
    </source>
</evidence>
<feature type="region of interest" description="Disordered" evidence="1">
    <location>
        <begin position="98"/>
        <end position="165"/>
    </location>
</feature>
<name>A0ABR8JW20_9BACT</name>
<feature type="compositionally biased region" description="Low complexity" evidence="1">
    <location>
        <begin position="132"/>
        <end position="158"/>
    </location>
</feature>
<comment type="caution">
    <text evidence="3">The sequence shown here is derived from an EMBL/GenBank/DDBJ whole genome shotgun (WGS) entry which is preliminary data.</text>
</comment>
<feature type="transmembrane region" description="Helical" evidence="2">
    <location>
        <begin position="59"/>
        <end position="81"/>
    </location>
</feature>
<keyword evidence="2" id="KW-1133">Transmembrane helix</keyword>
<sequence length="575" mass="58435">MSANPIDDTTTPKTTGSLEELFRHHMGEEAAVPPRPMLWDQIDNSLLIRQNEVYRKRLVATRWVAAASLLLATLAGTGWWAQHDGNFGSAEVATAPAGTAQGQHGGYAAAPTPSRAADNAGQLNSTSRPQHSATSAAAPEAATDAAGAAGTYAASETAGSRERNANTARTYAANPSAADTGFGSASVRQGFENAAPAGRSGNAGRVAGMSAAQQAGSVAASRGAVIAQADPASASVSGAAGPARVAESGVVAASTVPASGAVASAVPVGGASAAAEAAGGTSASAGLSPAASVAGPQQVGFLAARPATLSLTDAAALPKGLATVALPEPTPAADFGKWHYGVSYAASVYNPNVNFSRKGIEPEFEYNPALGPDSPALTEAAATQYRENLRPGLSQRIALLATRHLKGHWSASTGLEFVQATAKSASTSAFVGEQLYDLGSFTNSDLRTTNFRYRMAGVPFEVSYSNPVKRGWSFYGRLGGVVSALLGARSEVEGEPEATKTYSVLTAGGPYRRVLGTLRGAAGAQYRPAAGSWALTLGPVAEMGLVPLNAHPAQSFLAQSRPYSFGMEAGVEFGR</sequence>
<evidence type="ECO:0000313" key="4">
    <source>
        <dbReference type="Proteomes" id="UP000606003"/>
    </source>
</evidence>
<keyword evidence="4" id="KW-1185">Reference proteome</keyword>
<accession>A0ABR8JW20</accession>
<dbReference type="EMBL" id="JACXAC010000004">
    <property type="protein sequence ID" value="MBD2722785.1"/>
    <property type="molecule type" value="Genomic_DNA"/>
</dbReference>